<evidence type="ECO:0000313" key="2">
    <source>
        <dbReference type="Proteomes" id="UP000180280"/>
    </source>
</evidence>
<dbReference type="Proteomes" id="UP000180280">
    <property type="component" value="Unassembled WGS sequence"/>
</dbReference>
<keyword evidence="2" id="KW-1185">Reference proteome</keyword>
<protein>
    <submittedName>
        <fullName evidence="1">Uncharacterized protein</fullName>
    </submittedName>
</protein>
<evidence type="ECO:0000313" key="1">
    <source>
        <dbReference type="EMBL" id="OHX19662.1"/>
    </source>
</evidence>
<comment type="caution">
    <text evidence="1">The sequence shown here is derived from an EMBL/GenBank/DDBJ whole genome shotgun (WGS) entry which is preliminary data.</text>
</comment>
<name>A0ABX3CC06_9NEIS</name>
<sequence>MKVFFRYADHKGNHVGHIDSSSGVDELNTLAKELIQHISSMENQVIWFAMLSSVNPRIEIGQDFCEPKEAKDFSPSTIEQISFSLDEKEWHHIPLIKKS</sequence>
<accession>A0ABX3CC06</accession>
<proteinExistence type="predicted"/>
<gene>
    <name evidence="1" type="ORF">BI344_17025</name>
</gene>
<dbReference type="RefSeq" id="WP_047257746.1">
    <property type="nucleotide sequence ID" value="NZ_MKCT01000029.1"/>
</dbReference>
<dbReference type="EMBL" id="MKCT01000029">
    <property type="protein sequence ID" value="OHX19662.1"/>
    <property type="molecule type" value="Genomic_DNA"/>
</dbReference>
<organism evidence="1 2">
    <name type="scientific">Chromobacterium sphagni</name>
    <dbReference type="NCBI Taxonomy" id="1903179"/>
    <lineage>
        <taxon>Bacteria</taxon>
        <taxon>Pseudomonadati</taxon>
        <taxon>Pseudomonadota</taxon>
        <taxon>Betaproteobacteria</taxon>
        <taxon>Neisseriales</taxon>
        <taxon>Chromobacteriaceae</taxon>
        <taxon>Chromobacterium</taxon>
    </lineage>
</organism>
<reference evidence="1 2" key="1">
    <citation type="submission" date="2016-09" db="EMBL/GenBank/DDBJ databases">
        <title>Chromobacterium muskegensis sp. nov., an insecticidal bacterium isolated from Sphagnum bogs.</title>
        <authorList>
            <person name="Sparks M.E."/>
            <person name="Blackburn M.B."/>
            <person name="Gundersen-Rindal D.E."/>
            <person name="Mitchell A."/>
            <person name="Farrar R."/>
            <person name="Kuhar D."/>
        </authorList>
    </citation>
    <scope>NUCLEOTIDE SEQUENCE [LARGE SCALE GENOMIC DNA]</scope>
    <source>
        <strain evidence="1 2">14B-1</strain>
    </source>
</reference>